<dbReference type="Gene3D" id="3.40.50.150">
    <property type="entry name" value="Vaccinia Virus protein VP39"/>
    <property type="match status" value="2"/>
</dbReference>
<dbReference type="PANTHER" id="PTHR33841:SF1">
    <property type="entry name" value="DNA METHYLTRANSFERASE A"/>
    <property type="match status" value="1"/>
</dbReference>
<dbReference type="InterPro" id="IPR011639">
    <property type="entry name" value="MethylTrfase_TaqI-like_dom"/>
</dbReference>
<dbReference type="EMBL" id="JBHTBW010000081">
    <property type="protein sequence ID" value="MFC7443154.1"/>
    <property type="molecule type" value="Genomic_DNA"/>
</dbReference>
<dbReference type="Proteomes" id="UP001596500">
    <property type="component" value="Unassembled WGS sequence"/>
</dbReference>
<evidence type="ECO:0000256" key="2">
    <source>
        <dbReference type="ARBA" id="ARBA00022603"/>
    </source>
</evidence>
<dbReference type="GO" id="GO:0032259">
    <property type="term" value="P:methylation"/>
    <property type="evidence" value="ECO:0007669"/>
    <property type="project" value="UniProtKB-KW"/>
</dbReference>
<dbReference type="InterPro" id="IPR029063">
    <property type="entry name" value="SAM-dependent_MTases_sf"/>
</dbReference>
<dbReference type="RefSeq" id="WP_379867481.1">
    <property type="nucleotide sequence ID" value="NZ_JBHTBW010000081.1"/>
</dbReference>
<evidence type="ECO:0000259" key="6">
    <source>
        <dbReference type="Pfam" id="PF07669"/>
    </source>
</evidence>
<dbReference type="GO" id="GO:0008168">
    <property type="term" value="F:methyltransferase activity"/>
    <property type="evidence" value="ECO:0007669"/>
    <property type="project" value="UniProtKB-KW"/>
</dbReference>
<evidence type="ECO:0000256" key="4">
    <source>
        <dbReference type="ARBA" id="ARBA00022691"/>
    </source>
</evidence>
<sequence>MITSLGNYNDFYNPFFIDTYLKKEVESAVRNLLDHEDDPVQQVKELSTAFRKVKGQIHDHLGNSSDLQEWHERLSGALGYIYNPQEETWLLDDEVEIPIFYSHRTEDERRFLVVLTGPYVKKSDQLLETPWLPKANSQETLTLEQCLGGLFREQQRPRFVVVLCGRFVCLFDYEKWADRRFLAVDLDTLYGPLAREEAIVLVGLFHRQILTGSVRDGLHDDLEKQSRQHATGITDDLKQRAREAVEMLGQEFVRHQQETHQKYLNKPDLERQLTTECLRYVYRLLFLLYVEARDRDLRMVAMNSEEYRTAYSLEAIRDLAENQNLVTEEAQNGTFFQQSLDQLFRLINEGEPPQLQEQMALIFDEKPLAAGFTLRGLRSELFDPSSTPLLSSIKIRNIVLQKIIIRLSIAEGKGGKRRISYSALTTNHLGEIYEGLLSYSGFFAPEVLYEVCRAKDQGKPNVQTYFIPEAKIAEYKLTEDEFVYNITEDGEKVKKRYDRGTFIFRLRGRERADSASYYTPSELTETTVKYTLKEILPKLSADEVLKLKVLEPAMGSGAFLNAGISALAEAYLTKKEEELGQKVPEDQRTFELARVRAYITAKNAYGVDKNQLASELAGVSLWLNTLHAGQAGPWYEARLATGNSLIGARRAVYGEELLRKGGWEKQPPERERMGLENGEKVYHFLLPDPGMCNYDKDKAVKEMCKEELATIKEWKRNLPKKIEAKMFKRLATLSQKIDQLWEKAIIDRQELLRSVDDHLTVWPTPHTEDRPNEYNIQERRAKLKEMTEGNHKAYHVVKLIQDIWCALWFWPINKADQLPTFEQWISAVEELVKVIGTTSKGIAGVVDQFPWLKIVLQVVEQERFHHWELVFGEVFKENGGFDVILGNPPWVSIEWKETDILSEYDPLIFLRKESASKVAEKRTYLLDKYNLRNPYLELYITRISTQSFITSTGLYNELENSKPNLYKSFICRAWGMGSNDAVIGFIHPDSVYDETKGKRLRKAIYPRLLFHFHFINEMKLFKDIDHHNGFSINVYRSKPKSIVSFLHLGNLYLPKTIDECFIHSGKGTVPGLKTDDNDWETRGHRHRIVKITEEELSLFKLLYGEEEESSLEQQLPVVHSIEVLNILKNLSRIKESIGTKNCYLGRTVCWDETAAVKKTKTIKRYTQFPKSIEYLILNGPHIYVGNPLYQTPNEKCSHNLDYSSLNLAELPNDYLPRSNYLPQVNLDEYRKRTPKFNDKSLLDFYRLVYRKMASLTGERTFIPAIIAPNVAHVDGLVSVVIDDLKQLVLYSGITFSIVSDFFIRITGRANIHKEIEKIPLPNILELNKFIIARALRLNCLTIYYKDLWEQLYDSSFNQDGFVKQDPRLKSWSHLTPTWNREVALRTDYERRQALVELDALVALAYGLTEEELLTIYRVHFPVLQNYEKNERFYDAMGRLVPKDVVKAYQLEYQIQQGLAAKPRGQAYDKHLELLAMDYPLFNPGTEEPFDRCDREKDLSEAYRAFSRMLQEATA</sequence>
<dbReference type="Pfam" id="PF07669">
    <property type="entry name" value="Eco57I"/>
    <property type="match status" value="1"/>
</dbReference>
<dbReference type="EC" id="2.1.1.72" evidence="1"/>
<dbReference type="SUPFAM" id="SSF53335">
    <property type="entry name" value="S-adenosyl-L-methionine-dependent methyltransferases"/>
    <property type="match status" value="1"/>
</dbReference>
<keyword evidence="8" id="KW-1185">Reference proteome</keyword>
<comment type="caution">
    <text evidence="7">The sequence shown here is derived from an EMBL/GenBank/DDBJ whole genome shotgun (WGS) entry which is preliminary data.</text>
</comment>
<keyword evidence="3" id="KW-0808">Transferase</keyword>
<proteinExistence type="predicted"/>
<dbReference type="InterPro" id="IPR002052">
    <property type="entry name" value="DNA_methylase_N6_adenine_CS"/>
</dbReference>
<name>A0ABW2RQK9_9BACL</name>
<gene>
    <name evidence="7" type="ORF">ACFQNG_18985</name>
</gene>
<feature type="domain" description="Type II methyltransferase M.TaqI-like" evidence="6">
    <location>
        <begin position="602"/>
        <end position="1003"/>
    </location>
</feature>
<organism evidence="7 8">
    <name type="scientific">Laceyella putida</name>
    <dbReference type="NCBI Taxonomy" id="110101"/>
    <lineage>
        <taxon>Bacteria</taxon>
        <taxon>Bacillati</taxon>
        <taxon>Bacillota</taxon>
        <taxon>Bacilli</taxon>
        <taxon>Bacillales</taxon>
        <taxon>Thermoactinomycetaceae</taxon>
        <taxon>Laceyella</taxon>
    </lineage>
</organism>
<dbReference type="InterPro" id="IPR050953">
    <property type="entry name" value="N4_N6_ade-DNA_methylase"/>
</dbReference>
<dbReference type="PRINTS" id="PR00507">
    <property type="entry name" value="N12N6MTFRASE"/>
</dbReference>
<accession>A0ABW2RQK9</accession>
<evidence type="ECO:0000256" key="1">
    <source>
        <dbReference type="ARBA" id="ARBA00011900"/>
    </source>
</evidence>
<evidence type="ECO:0000256" key="5">
    <source>
        <dbReference type="ARBA" id="ARBA00047942"/>
    </source>
</evidence>
<evidence type="ECO:0000313" key="8">
    <source>
        <dbReference type="Proteomes" id="UP001596500"/>
    </source>
</evidence>
<dbReference type="PROSITE" id="PS00092">
    <property type="entry name" value="N6_MTASE"/>
    <property type="match status" value="1"/>
</dbReference>
<evidence type="ECO:0000256" key="3">
    <source>
        <dbReference type="ARBA" id="ARBA00022679"/>
    </source>
</evidence>
<comment type="catalytic activity">
    <reaction evidence="5">
        <text>a 2'-deoxyadenosine in DNA + S-adenosyl-L-methionine = an N(6)-methyl-2'-deoxyadenosine in DNA + S-adenosyl-L-homocysteine + H(+)</text>
        <dbReference type="Rhea" id="RHEA:15197"/>
        <dbReference type="Rhea" id="RHEA-COMP:12418"/>
        <dbReference type="Rhea" id="RHEA-COMP:12419"/>
        <dbReference type="ChEBI" id="CHEBI:15378"/>
        <dbReference type="ChEBI" id="CHEBI:57856"/>
        <dbReference type="ChEBI" id="CHEBI:59789"/>
        <dbReference type="ChEBI" id="CHEBI:90615"/>
        <dbReference type="ChEBI" id="CHEBI:90616"/>
        <dbReference type="EC" id="2.1.1.72"/>
    </reaction>
</comment>
<protein>
    <recommendedName>
        <fullName evidence="1">site-specific DNA-methyltransferase (adenine-specific)</fullName>
        <ecNumber evidence="1">2.1.1.72</ecNumber>
    </recommendedName>
</protein>
<keyword evidence="2 7" id="KW-0489">Methyltransferase</keyword>
<keyword evidence="4" id="KW-0949">S-adenosyl-L-methionine</keyword>
<dbReference type="PANTHER" id="PTHR33841">
    <property type="entry name" value="DNA METHYLTRANSFERASE YEEA-RELATED"/>
    <property type="match status" value="1"/>
</dbReference>
<evidence type="ECO:0000313" key="7">
    <source>
        <dbReference type="EMBL" id="MFC7443154.1"/>
    </source>
</evidence>
<reference evidence="8" key="1">
    <citation type="journal article" date="2019" name="Int. J. Syst. Evol. Microbiol.">
        <title>The Global Catalogue of Microorganisms (GCM) 10K type strain sequencing project: providing services to taxonomists for standard genome sequencing and annotation.</title>
        <authorList>
            <consortium name="The Broad Institute Genomics Platform"/>
            <consortium name="The Broad Institute Genome Sequencing Center for Infectious Disease"/>
            <person name="Wu L."/>
            <person name="Ma J."/>
        </authorList>
    </citation>
    <scope>NUCLEOTIDE SEQUENCE [LARGE SCALE GENOMIC DNA]</scope>
    <source>
        <strain evidence="8">CGMCC 1.12942</strain>
    </source>
</reference>